<evidence type="ECO:0000313" key="1">
    <source>
        <dbReference type="Proteomes" id="UP000887572"/>
    </source>
</evidence>
<organism evidence="1 2">
    <name type="scientific">Globodera rostochiensis</name>
    <name type="common">Golden nematode worm</name>
    <name type="synonym">Heterodera rostochiensis</name>
    <dbReference type="NCBI Taxonomy" id="31243"/>
    <lineage>
        <taxon>Eukaryota</taxon>
        <taxon>Metazoa</taxon>
        <taxon>Ecdysozoa</taxon>
        <taxon>Nematoda</taxon>
        <taxon>Chromadorea</taxon>
        <taxon>Rhabditida</taxon>
        <taxon>Tylenchina</taxon>
        <taxon>Tylenchomorpha</taxon>
        <taxon>Tylenchoidea</taxon>
        <taxon>Heteroderidae</taxon>
        <taxon>Heteroderinae</taxon>
        <taxon>Globodera</taxon>
    </lineage>
</organism>
<proteinExistence type="predicted"/>
<name>A0A914HIM0_GLORO</name>
<evidence type="ECO:0000313" key="2">
    <source>
        <dbReference type="WBParaSite" id="Gr19_v10_g17715.t1"/>
    </source>
</evidence>
<dbReference type="Proteomes" id="UP000887572">
    <property type="component" value="Unplaced"/>
</dbReference>
<keyword evidence="1" id="KW-1185">Reference proteome</keyword>
<accession>A0A914HIM0</accession>
<dbReference type="AlphaFoldDB" id="A0A914HIM0"/>
<protein>
    <submittedName>
        <fullName evidence="2">Uncharacterized protein</fullName>
    </submittedName>
</protein>
<reference evidence="2" key="1">
    <citation type="submission" date="2022-11" db="UniProtKB">
        <authorList>
            <consortium name="WormBaseParasite"/>
        </authorList>
    </citation>
    <scope>IDENTIFICATION</scope>
</reference>
<dbReference type="WBParaSite" id="Gr19_v10_g17715.t1">
    <property type="protein sequence ID" value="Gr19_v10_g17715.t1"/>
    <property type="gene ID" value="Gr19_v10_g17715"/>
</dbReference>
<sequence length="93" mass="10976">MAGRQRLILAEAANVRAANVRKWGMKFLHIMAANVWTHQKIFRQRKSLWESEQITDFHSNLTPLALCRRRTFVIIIPSFICTFEQLKSLFFLL</sequence>